<dbReference type="PRINTS" id="PR00069">
    <property type="entry name" value="ALDKETRDTASE"/>
</dbReference>
<keyword evidence="3" id="KW-1185">Reference proteome</keyword>
<dbReference type="InterPro" id="IPR020471">
    <property type="entry name" value="AKR"/>
</dbReference>
<sequence>MVTLPDGTTLPRIGQGTWYMGDEPFKKNEELRTLRRGVELGLNLIDSAEMYGDGRSESLVGEAIEGIRDQVFLVSKVYPHNAGLNRIVGSCEQSLKRLKTDRLDLYLLHWRGSIPLSETVEAMEQLVEAGKILRWGVSNLDTDDMKELFDVVRGTHCMVDQVLYHLGSRGVEYDLLPWLREQKIPTMAYSPLAQAGTLRRGLVEHPAVKGIADRHGVKPLQILLAWCIRSGDVIAIPKASTAAHVEENAESERIKLTEEDLGKLNEAFPKPTRKVQLDII</sequence>
<name>A0ABU6Q1Q5_9BACL</name>
<feature type="domain" description="NADP-dependent oxidoreductase" evidence="1">
    <location>
        <begin position="12"/>
        <end position="266"/>
    </location>
</feature>
<reference evidence="2 3" key="1">
    <citation type="submission" date="2023-03" db="EMBL/GenBank/DDBJ databases">
        <title>Bacillus Genome Sequencing.</title>
        <authorList>
            <person name="Dunlap C."/>
        </authorList>
    </citation>
    <scope>NUCLEOTIDE SEQUENCE [LARGE SCALE GENOMIC DNA]</scope>
    <source>
        <strain evidence="2 3">NRS-52</strain>
    </source>
</reference>
<dbReference type="PIRSF" id="PIRSF000097">
    <property type="entry name" value="AKR"/>
    <property type="match status" value="1"/>
</dbReference>
<evidence type="ECO:0000313" key="2">
    <source>
        <dbReference type="EMBL" id="MED5020457.1"/>
    </source>
</evidence>
<dbReference type="PANTHER" id="PTHR43638:SF3">
    <property type="entry name" value="ALDEHYDE REDUCTASE"/>
    <property type="match status" value="1"/>
</dbReference>
<dbReference type="CDD" id="cd19138">
    <property type="entry name" value="AKR_YeaE"/>
    <property type="match status" value="1"/>
</dbReference>
<dbReference type="Gene3D" id="3.20.20.100">
    <property type="entry name" value="NADP-dependent oxidoreductase domain"/>
    <property type="match status" value="1"/>
</dbReference>
<dbReference type="RefSeq" id="WP_328281875.1">
    <property type="nucleotide sequence ID" value="NZ_JARTLD010000067.1"/>
</dbReference>
<evidence type="ECO:0000259" key="1">
    <source>
        <dbReference type="Pfam" id="PF00248"/>
    </source>
</evidence>
<dbReference type="SUPFAM" id="SSF51430">
    <property type="entry name" value="NAD(P)-linked oxidoreductase"/>
    <property type="match status" value="1"/>
</dbReference>
<accession>A0ABU6Q1Q5</accession>
<dbReference type="InterPro" id="IPR023210">
    <property type="entry name" value="NADP_OxRdtase_dom"/>
</dbReference>
<dbReference type="InterPro" id="IPR036812">
    <property type="entry name" value="NAD(P)_OxRdtase_dom_sf"/>
</dbReference>
<organism evidence="2 3">
    <name type="scientific">Paenibacillus chibensis</name>
    <dbReference type="NCBI Taxonomy" id="59846"/>
    <lineage>
        <taxon>Bacteria</taxon>
        <taxon>Bacillati</taxon>
        <taxon>Bacillota</taxon>
        <taxon>Bacilli</taxon>
        <taxon>Bacillales</taxon>
        <taxon>Paenibacillaceae</taxon>
        <taxon>Paenibacillus</taxon>
    </lineage>
</organism>
<proteinExistence type="predicted"/>
<comment type="caution">
    <text evidence="2">The sequence shown here is derived from an EMBL/GenBank/DDBJ whole genome shotgun (WGS) entry which is preliminary data.</text>
</comment>
<gene>
    <name evidence="2" type="ORF">P9847_24615</name>
</gene>
<dbReference type="Proteomes" id="UP001343257">
    <property type="component" value="Unassembled WGS sequence"/>
</dbReference>
<protein>
    <submittedName>
        <fullName evidence="2">Aldo/keto reductase</fullName>
    </submittedName>
</protein>
<dbReference type="EMBL" id="JARTLD010000067">
    <property type="protein sequence ID" value="MED5020457.1"/>
    <property type="molecule type" value="Genomic_DNA"/>
</dbReference>
<dbReference type="Pfam" id="PF00248">
    <property type="entry name" value="Aldo_ket_red"/>
    <property type="match status" value="1"/>
</dbReference>
<evidence type="ECO:0000313" key="3">
    <source>
        <dbReference type="Proteomes" id="UP001343257"/>
    </source>
</evidence>
<dbReference type="PANTHER" id="PTHR43638">
    <property type="entry name" value="OXIDOREDUCTASE, ALDO/KETO REDUCTASE FAMILY PROTEIN"/>
    <property type="match status" value="1"/>
</dbReference>